<dbReference type="Pfam" id="PF08281">
    <property type="entry name" value="Sigma70_r4_2"/>
    <property type="match status" value="1"/>
</dbReference>
<dbReference type="Gene3D" id="1.10.1740.10">
    <property type="match status" value="1"/>
</dbReference>
<dbReference type="Gene3D" id="3.10.450.50">
    <property type="match status" value="1"/>
</dbReference>
<dbReference type="NCBIfam" id="TIGR02957">
    <property type="entry name" value="SigX4"/>
    <property type="match status" value="1"/>
</dbReference>
<comment type="subunit">
    <text evidence="1">Interacts transiently with the RNA polymerase catalytic core formed by RpoA, RpoB, RpoC and RpoZ (2 alpha, 1 beta, 1 beta' and 1 omega subunit) to form the RNA polymerase holoenzyme that can initiate transcription.</text>
</comment>
<dbReference type="NCBIfam" id="NF007214">
    <property type="entry name" value="PRK09636.1"/>
    <property type="match status" value="1"/>
</dbReference>
<name>A0ABS5LAW8_9BACI</name>
<dbReference type="CDD" id="cd06171">
    <property type="entry name" value="Sigma70_r4"/>
    <property type="match status" value="1"/>
</dbReference>
<dbReference type="InterPro" id="IPR036388">
    <property type="entry name" value="WH-like_DNA-bd_sf"/>
</dbReference>
<evidence type="ECO:0000259" key="2">
    <source>
        <dbReference type="Pfam" id="PF04542"/>
    </source>
</evidence>
<dbReference type="InterPro" id="IPR013249">
    <property type="entry name" value="RNA_pol_sigma70_r4_t2"/>
</dbReference>
<dbReference type="NCBIfam" id="TIGR02937">
    <property type="entry name" value="sigma70-ECF"/>
    <property type="match status" value="1"/>
</dbReference>
<dbReference type="EMBL" id="JAGVRK010000001">
    <property type="protein sequence ID" value="MBS2967867.1"/>
    <property type="molecule type" value="Genomic_DNA"/>
</dbReference>
<dbReference type="InterPro" id="IPR013324">
    <property type="entry name" value="RNA_pol_sigma_r3/r4-like"/>
</dbReference>
<dbReference type="PANTHER" id="PTHR30173:SF36">
    <property type="entry name" value="ECF RNA POLYMERASE SIGMA FACTOR SIGJ"/>
    <property type="match status" value="1"/>
</dbReference>
<dbReference type="SUPFAM" id="SSF54427">
    <property type="entry name" value="NTF2-like"/>
    <property type="match status" value="1"/>
</dbReference>
<dbReference type="SUPFAM" id="SSF88946">
    <property type="entry name" value="Sigma2 domain of RNA polymerase sigma factors"/>
    <property type="match status" value="1"/>
</dbReference>
<proteinExistence type="predicted"/>
<dbReference type="Proteomes" id="UP000682403">
    <property type="component" value="Unassembled WGS sequence"/>
</dbReference>
<accession>A0ABS5LAW8</accession>
<dbReference type="Pfam" id="PF04542">
    <property type="entry name" value="Sigma70_r2"/>
    <property type="match status" value="1"/>
</dbReference>
<keyword evidence="5" id="KW-1185">Reference proteome</keyword>
<dbReference type="InterPro" id="IPR007627">
    <property type="entry name" value="RNA_pol_sigma70_r2"/>
</dbReference>
<dbReference type="InterPro" id="IPR032710">
    <property type="entry name" value="NTF2-like_dom_sf"/>
</dbReference>
<evidence type="ECO:0000259" key="3">
    <source>
        <dbReference type="Pfam" id="PF08281"/>
    </source>
</evidence>
<dbReference type="InterPro" id="IPR014284">
    <property type="entry name" value="RNA_pol_sigma-70_dom"/>
</dbReference>
<evidence type="ECO:0000313" key="5">
    <source>
        <dbReference type="Proteomes" id="UP000682403"/>
    </source>
</evidence>
<sequence length="290" mass="32460">MSPTESELLFTSHHPLLFSLAYRMLGSVQDTEDLLQDVYITFSETETGGIQNKKAYLCKMVTNRCIDRLKSASKKREQYTGTWLPEPLITENRPNGDPAGHIFLKESVSMAYLLLLQQLSETERAVFILKEVLQYSYEEIAEIVGKSSTNCRQIFSRAKRSIVPPKEEPQMTQKGKLLAEQFFGALASGDTSKMLSLLSADASLLTDGGGKVKAAIFPILGAERIIRFYMGILSKFPQDMTYSITYVNGDPGLILYAGKHAYAVLSLHIEDNKIQTIYSVMNPEKLTHIT</sequence>
<evidence type="ECO:0000313" key="4">
    <source>
        <dbReference type="EMBL" id="MBS2967867.1"/>
    </source>
</evidence>
<feature type="domain" description="RNA polymerase sigma-70 region 2" evidence="2">
    <location>
        <begin position="9"/>
        <end position="73"/>
    </location>
</feature>
<dbReference type="RefSeq" id="WP_211556527.1">
    <property type="nucleotide sequence ID" value="NZ_JAGVRK010000001.1"/>
</dbReference>
<dbReference type="InterPro" id="IPR014303">
    <property type="entry name" value="RNA_pol_sigma-70_ECF"/>
</dbReference>
<comment type="caution">
    <text evidence="4">The sequence shown here is derived from an EMBL/GenBank/DDBJ whole genome shotgun (WGS) entry which is preliminary data.</text>
</comment>
<organism evidence="4 5">
    <name type="scientific">Metabacillus flavus</name>
    <dbReference type="NCBI Taxonomy" id="2823519"/>
    <lineage>
        <taxon>Bacteria</taxon>
        <taxon>Bacillati</taxon>
        <taxon>Bacillota</taxon>
        <taxon>Bacilli</taxon>
        <taxon>Bacillales</taxon>
        <taxon>Bacillaceae</taxon>
        <taxon>Metabacillus</taxon>
    </lineage>
</organism>
<protein>
    <submittedName>
        <fullName evidence="4">RNA polymerase sigma-70 factor</fullName>
    </submittedName>
</protein>
<dbReference type="PANTHER" id="PTHR30173">
    <property type="entry name" value="SIGMA 19 FACTOR"/>
    <property type="match status" value="1"/>
</dbReference>
<dbReference type="InterPro" id="IPR013325">
    <property type="entry name" value="RNA_pol_sigma_r2"/>
</dbReference>
<reference evidence="4 5" key="1">
    <citation type="submission" date="2021-04" db="EMBL/GenBank/DDBJ databases">
        <title>Metabacillus sp. strain KIGAM252 whole genome sequence.</title>
        <authorList>
            <person name="Seo M.-J."/>
            <person name="Cho E.-S."/>
            <person name="Hwang C.Y."/>
            <person name="Yoon D.J."/>
        </authorList>
    </citation>
    <scope>NUCLEOTIDE SEQUENCE [LARGE SCALE GENOMIC DNA]</scope>
    <source>
        <strain evidence="4 5">KIGAM252</strain>
    </source>
</reference>
<evidence type="ECO:0000256" key="1">
    <source>
        <dbReference type="ARBA" id="ARBA00011344"/>
    </source>
</evidence>
<gene>
    <name evidence="4" type="ORF">J9317_03640</name>
</gene>
<dbReference type="Gene3D" id="1.10.10.10">
    <property type="entry name" value="Winged helix-like DNA-binding domain superfamily/Winged helix DNA-binding domain"/>
    <property type="match status" value="1"/>
</dbReference>
<dbReference type="SUPFAM" id="SSF88659">
    <property type="entry name" value="Sigma3 and sigma4 domains of RNA polymerase sigma factors"/>
    <property type="match status" value="1"/>
</dbReference>
<dbReference type="InterPro" id="IPR052704">
    <property type="entry name" value="ECF_Sigma-70_Domain"/>
</dbReference>
<feature type="domain" description="RNA polymerase sigma factor 70 region 4 type 2" evidence="3">
    <location>
        <begin position="110"/>
        <end position="161"/>
    </location>
</feature>